<evidence type="ECO:0000313" key="1">
    <source>
        <dbReference type="EMBL" id="CAG8563942.1"/>
    </source>
</evidence>
<name>A0ACA9M2U8_9GLOM</name>
<feature type="non-terminal residue" evidence="1">
    <location>
        <position position="1"/>
    </location>
</feature>
<dbReference type="EMBL" id="CAJVPU010006707">
    <property type="protein sequence ID" value="CAG8563942.1"/>
    <property type="molecule type" value="Genomic_DNA"/>
</dbReference>
<dbReference type="Proteomes" id="UP000789702">
    <property type="component" value="Unassembled WGS sequence"/>
</dbReference>
<gene>
    <name evidence="1" type="ORF">DHETER_LOCUS5767</name>
</gene>
<protein>
    <submittedName>
        <fullName evidence="1">3244_t:CDS:1</fullName>
    </submittedName>
</protein>
<sequence>QQKLDNLTYYCSCNKTQIEAKRLDYYSRCKTHYCYQCLTLQTPDKLYLLDNQLTCTVCYKIFHKELELNNPCSQEYYQNRLGRGLLSIVKFVIIRNLEQKYID</sequence>
<comment type="caution">
    <text evidence="1">The sequence shown here is derived from an EMBL/GenBank/DDBJ whole genome shotgun (WGS) entry which is preliminary data.</text>
</comment>
<organism evidence="1 2">
    <name type="scientific">Dentiscutata heterogama</name>
    <dbReference type="NCBI Taxonomy" id="1316150"/>
    <lineage>
        <taxon>Eukaryota</taxon>
        <taxon>Fungi</taxon>
        <taxon>Fungi incertae sedis</taxon>
        <taxon>Mucoromycota</taxon>
        <taxon>Glomeromycotina</taxon>
        <taxon>Glomeromycetes</taxon>
        <taxon>Diversisporales</taxon>
        <taxon>Gigasporaceae</taxon>
        <taxon>Dentiscutata</taxon>
    </lineage>
</organism>
<reference evidence="1" key="1">
    <citation type="submission" date="2021-06" db="EMBL/GenBank/DDBJ databases">
        <authorList>
            <person name="Kallberg Y."/>
            <person name="Tangrot J."/>
            <person name="Rosling A."/>
        </authorList>
    </citation>
    <scope>NUCLEOTIDE SEQUENCE</scope>
    <source>
        <strain evidence="1">IL203A</strain>
    </source>
</reference>
<keyword evidence="2" id="KW-1185">Reference proteome</keyword>
<evidence type="ECO:0000313" key="2">
    <source>
        <dbReference type="Proteomes" id="UP000789702"/>
    </source>
</evidence>
<proteinExistence type="predicted"/>
<accession>A0ACA9M2U8</accession>